<evidence type="ECO:0000256" key="1">
    <source>
        <dbReference type="SAM" id="MobiDB-lite"/>
    </source>
</evidence>
<protein>
    <submittedName>
        <fullName evidence="3">Uncharacterized protein LOC111103887</fullName>
    </submittedName>
</protein>
<dbReference type="KEGG" id="cvn:111103887"/>
<dbReference type="RefSeq" id="XP_022293177.1">
    <property type="nucleotide sequence ID" value="XM_022437469.1"/>
</dbReference>
<reference evidence="3" key="1">
    <citation type="submission" date="2025-08" db="UniProtKB">
        <authorList>
            <consortium name="RefSeq"/>
        </authorList>
    </citation>
    <scope>IDENTIFICATION</scope>
    <source>
        <tissue evidence="3">Whole sample</tissue>
    </source>
</reference>
<dbReference type="GeneID" id="111103887"/>
<gene>
    <name evidence="3" type="primary">LOC111103887</name>
</gene>
<sequence length="374" mass="42847">MDEKATIEPKLVNFVRSRTAAIVNVDLSQPSTAVIKQIEQGSTCLRNFWMTVLQHHNNYPEKRYPYKRIDDKRGDYTVLLKVDDVTISVFSNGTLMIQGSSALDWILKRFSRIMDEYPLEPQPISDGLEHEKNLNDLTRKDKEKQADTTGTNQTVDDKREESEGVQKGETTVVTQNPVVDDVSDDLGLPSLDLWTGQVLSQELSHLKTPVIRDGPTYIYKLWKSLLSYWLLDHERKVYLATPFLDTQRMVDIGKLVLQNFTTANIDAFYVRIKCNYDEKISDVKENAQNEFPEEQRLNIKNKLYDRIVYPLSTFHAKFIGCTDGMGGAEVLVTSANFTADHFKHHNLESVVFHKMSEANFTQEFILPLSASQKC</sequence>
<proteinExistence type="predicted"/>
<dbReference type="Gene3D" id="3.30.870.10">
    <property type="entry name" value="Endonuclease Chain A"/>
    <property type="match status" value="1"/>
</dbReference>
<dbReference type="Proteomes" id="UP000694844">
    <property type="component" value="Chromosome 7"/>
</dbReference>
<dbReference type="AlphaFoldDB" id="A0A8B8ANR1"/>
<name>A0A8B8ANR1_CRAVI</name>
<feature type="compositionally biased region" description="Basic and acidic residues" evidence="1">
    <location>
        <begin position="155"/>
        <end position="166"/>
    </location>
</feature>
<dbReference type="OrthoDB" id="6285499at2759"/>
<feature type="compositionally biased region" description="Basic and acidic residues" evidence="1">
    <location>
        <begin position="136"/>
        <end position="146"/>
    </location>
</feature>
<organism evidence="2 3">
    <name type="scientific">Crassostrea virginica</name>
    <name type="common">Eastern oyster</name>
    <dbReference type="NCBI Taxonomy" id="6565"/>
    <lineage>
        <taxon>Eukaryota</taxon>
        <taxon>Metazoa</taxon>
        <taxon>Spiralia</taxon>
        <taxon>Lophotrochozoa</taxon>
        <taxon>Mollusca</taxon>
        <taxon>Bivalvia</taxon>
        <taxon>Autobranchia</taxon>
        <taxon>Pteriomorphia</taxon>
        <taxon>Ostreida</taxon>
        <taxon>Ostreoidea</taxon>
        <taxon>Ostreidae</taxon>
        <taxon>Crassostrea</taxon>
    </lineage>
</organism>
<evidence type="ECO:0000313" key="3">
    <source>
        <dbReference type="RefSeq" id="XP_022293177.1"/>
    </source>
</evidence>
<feature type="region of interest" description="Disordered" evidence="1">
    <location>
        <begin position="136"/>
        <end position="169"/>
    </location>
</feature>
<keyword evidence="2" id="KW-1185">Reference proteome</keyword>
<evidence type="ECO:0000313" key="2">
    <source>
        <dbReference type="Proteomes" id="UP000694844"/>
    </source>
</evidence>
<accession>A0A8B8ANR1</accession>